<name>A0ABV9XU86_9PSEU</name>
<evidence type="ECO:0000313" key="2">
    <source>
        <dbReference type="EMBL" id="MFC5053806.1"/>
    </source>
</evidence>
<comment type="caution">
    <text evidence="2">The sequence shown here is derived from an EMBL/GenBank/DDBJ whole genome shotgun (WGS) entry which is preliminary data.</text>
</comment>
<accession>A0ABV9XU86</accession>
<feature type="transmembrane region" description="Helical" evidence="1">
    <location>
        <begin position="95"/>
        <end position="114"/>
    </location>
</feature>
<keyword evidence="1" id="KW-1133">Transmembrane helix</keyword>
<keyword evidence="1" id="KW-0812">Transmembrane</keyword>
<reference evidence="3" key="1">
    <citation type="journal article" date="2019" name="Int. J. Syst. Evol. Microbiol.">
        <title>The Global Catalogue of Microorganisms (GCM) 10K type strain sequencing project: providing services to taxonomists for standard genome sequencing and annotation.</title>
        <authorList>
            <consortium name="The Broad Institute Genomics Platform"/>
            <consortium name="The Broad Institute Genome Sequencing Center for Infectious Disease"/>
            <person name="Wu L."/>
            <person name="Ma J."/>
        </authorList>
    </citation>
    <scope>NUCLEOTIDE SEQUENCE [LARGE SCALE GENOMIC DNA]</scope>
    <source>
        <strain evidence="3">KCTC 12848</strain>
    </source>
</reference>
<protein>
    <submittedName>
        <fullName evidence="2">Uncharacterized protein</fullName>
    </submittedName>
</protein>
<keyword evidence="1" id="KW-0472">Membrane</keyword>
<feature type="transmembrane region" description="Helical" evidence="1">
    <location>
        <begin position="26"/>
        <end position="45"/>
    </location>
</feature>
<gene>
    <name evidence="2" type="ORF">ACFPFM_08540</name>
</gene>
<dbReference type="Proteomes" id="UP001595833">
    <property type="component" value="Unassembled WGS sequence"/>
</dbReference>
<evidence type="ECO:0000256" key="1">
    <source>
        <dbReference type="SAM" id="Phobius"/>
    </source>
</evidence>
<dbReference type="EMBL" id="JBHSJB010000007">
    <property type="protein sequence ID" value="MFC5053806.1"/>
    <property type="molecule type" value="Genomic_DNA"/>
</dbReference>
<keyword evidence="3" id="KW-1185">Reference proteome</keyword>
<organism evidence="2 3">
    <name type="scientific">Saccharothrix xinjiangensis</name>
    <dbReference type="NCBI Taxonomy" id="204798"/>
    <lineage>
        <taxon>Bacteria</taxon>
        <taxon>Bacillati</taxon>
        <taxon>Actinomycetota</taxon>
        <taxon>Actinomycetes</taxon>
        <taxon>Pseudonocardiales</taxon>
        <taxon>Pseudonocardiaceae</taxon>
        <taxon>Saccharothrix</taxon>
    </lineage>
</organism>
<sequence length="152" mass="16352">MDEAERALAEVRRQREAMAERVSLPWWFRVLFAAAWGGVLAGPALMRDHERLSVPEFPYVLVAVVVLLVTLADYRRRSALHTVVRSRAYPSLRGQVPATAAVFGGGAAVVWGLTLAGLPHQALTCALVVAGLGAAQAWRVNTAIRQDVLAGG</sequence>
<feature type="transmembrane region" description="Helical" evidence="1">
    <location>
        <begin position="57"/>
        <end position="74"/>
    </location>
</feature>
<proteinExistence type="predicted"/>
<feature type="transmembrane region" description="Helical" evidence="1">
    <location>
        <begin position="120"/>
        <end position="138"/>
    </location>
</feature>
<dbReference type="RefSeq" id="WP_344036682.1">
    <property type="nucleotide sequence ID" value="NZ_BAAAKE010000005.1"/>
</dbReference>
<evidence type="ECO:0000313" key="3">
    <source>
        <dbReference type="Proteomes" id="UP001595833"/>
    </source>
</evidence>